<name>C4GAN6_9FIRM</name>
<dbReference type="EMBL" id="ACIP02000002">
    <property type="protein sequence ID" value="EEP28179.1"/>
    <property type="molecule type" value="Genomic_DNA"/>
</dbReference>
<dbReference type="HOGENOM" id="CLU_3316949_0_0_9"/>
<sequence>MTRIIFYNETVGSSGSFSVLVSDVLLNTCLIGKRGEAYE</sequence>
<dbReference type="Proteomes" id="UP000003494">
    <property type="component" value="Unassembled WGS sequence"/>
</dbReference>
<protein>
    <submittedName>
        <fullName evidence="1">Uncharacterized protein</fullName>
    </submittedName>
</protein>
<accession>C4GAN6</accession>
<gene>
    <name evidence="1" type="ORF">GCWU000342_00987</name>
</gene>
<dbReference type="STRING" id="626523.GCWU000342_00987"/>
<organism evidence="1 2">
    <name type="scientific">Shuttleworthella satelles DSM 14600</name>
    <dbReference type="NCBI Taxonomy" id="626523"/>
    <lineage>
        <taxon>Bacteria</taxon>
        <taxon>Bacillati</taxon>
        <taxon>Bacillota</taxon>
        <taxon>Clostridia</taxon>
        <taxon>Lachnospirales</taxon>
        <taxon>Lachnospiraceae</taxon>
        <taxon>Shuttleworthella</taxon>
    </lineage>
</organism>
<proteinExistence type="predicted"/>
<keyword evidence="2" id="KW-1185">Reference proteome</keyword>
<dbReference type="AlphaFoldDB" id="C4GAN6"/>
<comment type="caution">
    <text evidence="1">The sequence shown here is derived from an EMBL/GenBank/DDBJ whole genome shotgun (WGS) entry which is preliminary data.</text>
</comment>
<evidence type="ECO:0000313" key="2">
    <source>
        <dbReference type="Proteomes" id="UP000003494"/>
    </source>
</evidence>
<reference evidence="1" key="1">
    <citation type="submission" date="2009-04" db="EMBL/GenBank/DDBJ databases">
        <authorList>
            <person name="Weinstock G."/>
            <person name="Sodergren E."/>
            <person name="Clifton S."/>
            <person name="Fulton L."/>
            <person name="Fulton B."/>
            <person name="Courtney L."/>
            <person name="Fronick C."/>
            <person name="Harrison M."/>
            <person name="Strong C."/>
            <person name="Farmer C."/>
            <person name="Delahaunty K."/>
            <person name="Markovic C."/>
            <person name="Hall O."/>
            <person name="Minx P."/>
            <person name="Tomlinson C."/>
            <person name="Mitreva M."/>
            <person name="Nelson J."/>
            <person name="Hou S."/>
            <person name="Wollam A."/>
            <person name="Pepin K.H."/>
            <person name="Johnson M."/>
            <person name="Bhonagiri V."/>
            <person name="Nash W.E."/>
            <person name="Warren W."/>
            <person name="Chinwalla A."/>
            <person name="Mardis E.R."/>
            <person name="Wilson R.K."/>
        </authorList>
    </citation>
    <scope>NUCLEOTIDE SEQUENCE [LARGE SCALE GENOMIC DNA]</scope>
    <source>
        <strain evidence="1">DSM 14600</strain>
    </source>
</reference>
<evidence type="ECO:0000313" key="1">
    <source>
        <dbReference type="EMBL" id="EEP28179.1"/>
    </source>
</evidence>